<sequence length="361" mass="37510">MTPTVAVNVAVAVAVVIWDAGNGSGLPLDERVLAAQLVVTAAALLVRHRAPVAVLGVLLAVAVSRWWAADAALVEPGLLVGLYTVAVRRPRWAAFVACGSYAAVAVAGVALWPRTGRLPETPVLMVATGVAAVAIGFAVRTRRDYLAAVEDRARRLEIERDQRARLAAADERARIAREMHDIVAHNLTVMVTLSHGAAVAAAGGPAADTMLEVAEVGRSALADVRGLLGTLRDQPRDPAPGLGGLEVLLDSVRAAGLRVRSTLTGPVTTLAPGPQAAVYRFVQESLTNVLKHAVDATGADVTVRVSEAECVVEVVDDGSAAVDAEPGHGLIGMRERAALYGGTVRAGPDAGGWRVLVRLPR</sequence>
<feature type="transmembrane region" description="Helical" evidence="9">
    <location>
        <begin position="92"/>
        <end position="111"/>
    </location>
</feature>
<evidence type="ECO:0000256" key="1">
    <source>
        <dbReference type="ARBA" id="ARBA00000085"/>
    </source>
</evidence>
<evidence type="ECO:0000256" key="4">
    <source>
        <dbReference type="ARBA" id="ARBA00022679"/>
    </source>
</evidence>
<reference evidence="11 12" key="1">
    <citation type="journal article" date="2019" name="Int. J. Syst. Evol. Microbiol.">
        <title>The Global Catalogue of Microorganisms (GCM) 10K type strain sequencing project: providing services to taxonomists for standard genome sequencing and annotation.</title>
        <authorList>
            <consortium name="The Broad Institute Genomics Platform"/>
            <consortium name="The Broad Institute Genome Sequencing Center for Infectious Disease"/>
            <person name="Wu L."/>
            <person name="Ma J."/>
        </authorList>
    </citation>
    <scope>NUCLEOTIDE SEQUENCE [LARGE SCALE GENOMIC DNA]</scope>
    <source>
        <strain evidence="11 12">JCM 10425</strain>
    </source>
</reference>
<dbReference type="Proteomes" id="UP001500967">
    <property type="component" value="Unassembled WGS sequence"/>
</dbReference>
<dbReference type="Gene3D" id="3.30.565.10">
    <property type="entry name" value="Histidine kinase-like ATPase, C-terminal domain"/>
    <property type="match status" value="1"/>
</dbReference>
<dbReference type="PANTHER" id="PTHR24421:SF10">
    <property type="entry name" value="NITRATE_NITRITE SENSOR PROTEIN NARQ"/>
    <property type="match status" value="1"/>
</dbReference>
<keyword evidence="3" id="KW-0597">Phosphoprotein</keyword>
<keyword evidence="9" id="KW-0472">Membrane</keyword>
<dbReference type="CDD" id="cd16917">
    <property type="entry name" value="HATPase_UhpB-NarQ-NarX-like"/>
    <property type="match status" value="1"/>
</dbReference>
<dbReference type="Pfam" id="PF07730">
    <property type="entry name" value="HisKA_3"/>
    <property type="match status" value="1"/>
</dbReference>
<dbReference type="EMBL" id="BAAAGX010000010">
    <property type="protein sequence ID" value="GAA0242277.1"/>
    <property type="molecule type" value="Genomic_DNA"/>
</dbReference>
<keyword evidence="4" id="KW-0808">Transferase</keyword>
<comment type="catalytic activity">
    <reaction evidence="1">
        <text>ATP + protein L-histidine = ADP + protein N-phospho-L-histidine.</text>
        <dbReference type="EC" id="2.7.13.3"/>
    </reaction>
</comment>
<feature type="transmembrane region" description="Helical" evidence="9">
    <location>
        <begin position="123"/>
        <end position="139"/>
    </location>
</feature>
<dbReference type="GO" id="GO:0016301">
    <property type="term" value="F:kinase activity"/>
    <property type="evidence" value="ECO:0007669"/>
    <property type="project" value="UniProtKB-KW"/>
</dbReference>
<gene>
    <name evidence="11" type="ORF">GCM10009539_29610</name>
</gene>
<evidence type="ECO:0000256" key="2">
    <source>
        <dbReference type="ARBA" id="ARBA00012438"/>
    </source>
</evidence>
<organism evidence="11 12">
    <name type="scientific">Cryptosporangium japonicum</name>
    <dbReference type="NCBI Taxonomy" id="80872"/>
    <lineage>
        <taxon>Bacteria</taxon>
        <taxon>Bacillati</taxon>
        <taxon>Actinomycetota</taxon>
        <taxon>Actinomycetes</taxon>
        <taxon>Cryptosporangiales</taxon>
        <taxon>Cryptosporangiaceae</taxon>
        <taxon>Cryptosporangium</taxon>
    </lineage>
</organism>
<evidence type="ECO:0000256" key="6">
    <source>
        <dbReference type="ARBA" id="ARBA00022777"/>
    </source>
</evidence>
<evidence type="ECO:0000313" key="12">
    <source>
        <dbReference type="Proteomes" id="UP001500967"/>
    </source>
</evidence>
<protein>
    <recommendedName>
        <fullName evidence="2">histidine kinase</fullName>
        <ecNumber evidence="2">2.7.13.3</ecNumber>
    </recommendedName>
</protein>
<evidence type="ECO:0000256" key="5">
    <source>
        <dbReference type="ARBA" id="ARBA00022741"/>
    </source>
</evidence>
<evidence type="ECO:0000313" key="11">
    <source>
        <dbReference type="EMBL" id="GAA0242277.1"/>
    </source>
</evidence>
<evidence type="ECO:0000256" key="9">
    <source>
        <dbReference type="SAM" id="Phobius"/>
    </source>
</evidence>
<dbReference type="PANTHER" id="PTHR24421">
    <property type="entry name" value="NITRATE/NITRITE SENSOR PROTEIN NARX-RELATED"/>
    <property type="match status" value="1"/>
</dbReference>
<keyword evidence="5" id="KW-0547">Nucleotide-binding</keyword>
<proteinExistence type="predicted"/>
<keyword evidence="9" id="KW-1133">Transmembrane helix</keyword>
<keyword evidence="7" id="KW-0067">ATP-binding</keyword>
<evidence type="ECO:0000256" key="8">
    <source>
        <dbReference type="ARBA" id="ARBA00023012"/>
    </source>
</evidence>
<dbReference type="SUPFAM" id="SSF55874">
    <property type="entry name" value="ATPase domain of HSP90 chaperone/DNA topoisomerase II/histidine kinase"/>
    <property type="match status" value="1"/>
</dbReference>
<comment type="caution">
    <text evidence="11">The sequence shown here is derived from an EMBL/GenBank/DDBJ whole genome shotgun (WGS) entry which is preliminary data.</text>
</comment>
<dbReference type="Gene3D" id="1.20.5.1930">
    <property type="match status" value="1"/>
</dbReference>
<keyword evidence="12" id="KW-1185">Reference proteome</keyword>
<accession>A0ABN0U8J7</accession>
<dbReference type="EC" id="2.7.13.3" evidence="2"/>
<evidence type="ECO:0000259" key="10">
    <source>
        <dbReference type="Pfam" id="PF07730"/>
    </source>
</evidence>
<keyword evidence="8" id="KW-0902">Two-component regulatory system</keyword>
<dbReference type="RefSeq" id="WP_344649383.1">
    <property type="nucleotide sequence ID" value="NZ_BAAAGX010000010.1"/>
</dbReference>
<keyword evidence="6 11" id="KW-0418">Kinase</keyword>
<name>A0ABN0U8J7_9ACTN</name>
<evidence type="ECO:0000256" key="7">
    <source>
        <dbReference type="ARBA" id="ARBA00022840"/>
    </source>
</evidence>
<dbReference type="InterPro" id="IPR036890">
    <property type="entry name" value="HATPase_C_sf"/>
</dbReference>
<feature type="domain" description="Signal transduction histidine kinase subgroup 3 dimerisation and phosphoacceptor" evidence="10">
    <location>
        <begin position="171"/>
        <end position="234"/>
    </location>
</feature>
<keyword evidence="9" id="KW-0812">Transmembrane</keyword>
<evidence type="ECO:0000256" key="3">
    <source>
        <dbReference type="ARBA" id="ARBA00022553"/>
    </source>
</evidence>
<dbReference type="InterPro" id="IPR050482">
    <property type="entry name" value="Sensor_HK_TwoCompSys"/>
</dbReference>
<dbReference type="InterPro" id="IPR011712">
    <property type="entry name" value="Sig_transdc_His_kin_sub3_dim/P"/>
</dbReference>